<keyword evidence="1 2" id="KW-0732">Signal</keyword>
<name>A0A420WCU8_9PROT</name>
<dbReference type="Proteomes" id="UP000277424">
    <property type="component" value="Unassembled WGS sequence"/>
</dbReference>
<proteinExistence type="predicted"/>
<accession>A0A420WCU8</accession>
<evidence type="ECO:0000259" key="3">
    <source>
        <dbReference type="Pfam" id="PF02563"/>
    </source>
</evidence>
<feature type="chain" id="PRO_5019421885" evidence="2">
    <location>
        <begin position="31"/>
        <end position="199"/>
    </location>
</feature>
<dbReference type="Pfam" id="PF02563">
    <property type="entry name" value="Poly_export"/>
    <property type="match status" value="1"/>
</dbReference>
<evidence type="ECO:0000313" key="6">
    <source>
        <dbReference type="Proteomes" id="UP000277424"/>
    </source>
</evidence>
<feature type="signal peptide" evidence="2">
    <location>
        <begin position="1"/>
        <end position="30"/>
    </location>
</feature>
<dbReference type="EMBL" id="RBIG01000003">
    <property type="protein sequence ID" value="RKQ68798.1"/>
    <property type="molecule type" value="Genomic_DNA"/>
</dbReference>
<dbReference type="PANTHER" id="PTHR33619">
    <property type="entry name" value="POLYSACCHARIDE EXPORT PROTEIN GFCE-RELATED"/>
    <property type="match status" value="1"/>
</dbReference>
<dbReference type="GO" id="GO:0015159">
    <property type="term" value="F:polysaccharide transmembrane transporter activity"/>
    <property type="evidence" value="ECO:0007669"/>
    <property type="project" value="InterPro"/>
</dbReference>
<dbReference type="PANTHER" id="PTHR33619:SF3">
    <property type="entry name" value="POLYSACCHARIDE EXPORT PROTEIN GFCE-RELATED"/>
    <property type="match status" value="1"/>
</dbReference>
<dbReference type="Gene3D" id="3.30.1950.10">
    <property type="entry name" value="wza like domain"/>
    <property type="match status" value="1"/>
</dbReference>
<reference evidence="5 6" key="1">
    <citation type="submission" date="2018-10" db="EMBL/GenBank/DDBJ databases">
        <title>Comparative analysis of microorganisms from saline springs in Andes Mountain Range, Colombia.</title>
        <authorList>
            <person name="Rubin E."/>
        </authorList>
    </citation>
    <scope>NUCLEOTIDE SEQUENCE [LARGE SCALE GENOMIC DNA]</scope>
    <source>
        <strain evidence="5 6">USBA 36</strain>
    </source>
</reference>
<protein>
    <submittedName>
        <fullName evidence="5">Polysaccharide export outer membrane protein</fullName>
    </submittedName>
</protein>
<dbReference type="Gene3D" id="3.10.560.10">
    <property type="entry name" value="Outer membrane lipoprotein wza domain like"/>
    <property type="match status" value="1"/>
</dbReference>
<evidence type="ECO:0000256" key="2">
    <source>
        <dbReference type="SAM" id="SignalP"/>
    </source>
</evidence>
<feature type="domain" description="Soluble ligand binding" evidence="4">
    <location>
        <begin position="126"/>
        <end position="174"/>
    </location>
</feature>
<sequence length="199" mass="20862">MKRNMFEGAAAVLRAWAVVPLLAVALVGCAAAPESTPKPTPDQAVSLADYALAPGDRVRVTVWGQPDLTTEAELDAGGQIAMPLLGAVQAGGRTAGALRAAIAERLDARYLVDPKVAVEVARYRPVFVLGGVERPGSYNYQPALDVRRAVALAGGYSADTAVPAVTILRGETEGRREIAGHPDMVVLPGDVIEIGRSRR</sequence>
<feature type="domain" description="Polysaccharide export protein N-terminal" evidence="3">
    <location>
        <begin position="48"/>
        <end position="120"/>
    </location>
</feature>
<evidence type="ECO:0000259" key="4">
    <source>
        <dbReference type="Pfam" id="PF10531"/>
    </source>
</evidence>
<dbReference type="InterPro" id="IPR003715">
    <property type="entry name" value="Poly_export_N"/>
</dbReference>
<organism evidence="5 6">
    <name type="scientific">Oceanibaculum indicum</name>
    <dbReference type="NCBI Taxonomy" id="526216"/>
    <lineage>
        <taxon>Bacteria</taxon>
        <taxon>Pseudomonadati</taxon>
        <taxon>Pseudomonadota</taxon>
        <taxon>Alphaproteobacteria</taxon>
        <taxon>Rhodospirillales</taxon>
        <taxon>Oceanibaculaceae</taxon>
        <taxon>Oceanibaculum</taxon>
    </lineage>
</organism>
<evidence type="ECO:0000256" key="1">
    <source>
        <dbReference type="ARBA" id="ARBA00022729"/>
    </source>
</evidence>
<dbReference type="AlphaFoldDB" id="A0A420WCU8"/>
<dbReference type="InterPro" id="IPR019554">
    <property type="entry name" value="Soluble_ligand-bd"/>
</dbReference>
<dbReference type="Pfam" id="PF10531">
    <property type="entry name" value="SLBB"/>
    <property type="match status" value="1"/>
</dbReference>
<comment type="caution">
    <text evidence="5">The sequence shown here is derived from an EMBL/GenBank/DDBJ whole genome shotgun (WGS) entry which is preliminary data.</text>
</comment>
<gene>
    <name evidence="5" type="ORF">BCL74_3281</name>
</gene>
<dbReference type="InterPro" id="IPR049712">
    <property type="entry name" value="Poly_export"/>
</dbReference>
<evidence type="ECO:0000313" key="5">
    <source>
        <dbReference type="EMBL" id="RKQ68798.1"/>
    </source>
</evidence>
<dbReference type="PROSITE" id="PS51257">
    <property type="entry name" value="PROKAR_LIPOPROTEIN"/>
    <property type="match status" value="1"/>
</dbReference>